<accession>A0A2N5DT96</accession>
<reference evidence="2 3" key="1">
    <citation type="submission" date="2017-12" db="EMBL/GenBank/DDBJ databases">
        <title>Characterization of six clinical isolates of Enterochimera gen. nov., a novel genus of the Yersiniaciae family and the three species Enterochimera arupensis sp. nov., Enterochimera coloradensis sp. nov, and Enterochimera californica sp. nov.</title>
        <authorList>
            <person name="Rossi A."/>
            <person name="Fisher M."/>
        </authorList>
    </citation>
    <scope>NUCLEOTIDE SEQUENCE [LARGE SCALE GENOMIC DNA]</scope>
    <source>
        <strain evidence="3">2016-Iso4</strain>
    </source>
</reference>
<gene>
    <name evidence="2" type="ORF">CYR32_20450</name>
</gene>
<comment type="caution">
    <text evidence="2">The sequence shown here is derived from an EMBL/GenBank/DDBJ whole genome shotgun (WGS) entry which is preliminary data.</text>
</comment>
<keyword evidence="3" id="KW-1185">Reference proteome</keyword>
<dbReference type="InterPro" id="IPR048345">
    <property type="entry name" value="ParM_C"/>
</dbReference>
<dbReference type="Pfam" id="PF21523">
    <property type="entry name" value="ParM_N"/>
    <property type="match status" value="1"/>
</dbReference>
<dbReference type="Proteomes" id="UP000234503">
    <property type="component" value="Unassembled WGS sequence"/>
</dbReference>
<evidence type="ECO:0000313" key="2">
    <source>
        <dbReference type="EMBL" id="PLR29589.1"/>
    </source>
</evidence>
<dbReference type="AlphaFoldDB" id="A0A2N5DT96"/>
<evidence type="ECO:0000313" key="3">
    <source>
        <dbReference type="Proteomes" id="UP000234503"/>
    </source>
</evidence>
<dbReference type="EMBL" id="PJZH01000044">
    <property type="protein sequence ID" value="PLR29589.1"/>
    <property type="molecule type" value="Genomic_DNA"/>
</dbReference>
<evidence type="ECO:0000259" key="1">
    <source>
        <dbReference type="Pfam" id="PF21523"/>
    </source>
</evidence>
<feature type="domain" description="Plasmid segregation protein ParM C-terminal" evidence="1">
    <location>
        <begin position="1"/>
        <end position="42"/>
    </location>
</feature>
<dbReference type="RefSeq" id="WP_101826939.1">
    <property type="nucleotide sequence ID" value="NZ_PJZH01000044.1"/>
</dbReference>
<proteinExistence type="predicted"/>
<sequence length="43" mass="4604">MVIGGGAAIVADAIQNHTTVQKDRFFIAEEPQFALVNGIYQIG</sequence>
<protein>
    <recommendedName>
        <fullName evidence="1">Plasmid segregation protein ParM C-terminal domain-containing protein</fullName>
    </recommendedName>
</protein>
<organism evidence="2 3">
    <name type="scientific">Chimaeribacter coloradensis</name>
    <dbReference type="NCBI Taxonomy" id="2060068"/>
    <lineage>
        <taxon>Bacteria</taxon>
        <taxon>Pseudomonadati</taxon>
        <taxon>Pseudomonadota</taxon>
        <taxon>Gammaproteobacteria</taxon>
        <taxon>Enterobacterales</taxon>
        <taxon>Yersiniaceae</taxon>
        <taxon>Chimaeribacter</taxon>
    </lineage>
</organism>
<name>A0A2N5DT96_9GAMM</name>